<proteinExistence type="predicted"/>
<feature type="region of interest" description="Disordered" evidence="1">
    <location>
        <begin position="194"/>
        <end position="230"/>
    </location>
</feature>
<protein>
    <submittedName>
        <fullName evidence="3">Uncharacterized protein</fullName>
    </submittedName>
</protein>
<organism evidence="3 4">
    <name type="scientific">Caulochytrium protostelioides</name>
    <dbReference type="NCBI Taxonomy" id="1555241"/>
    <lineage>
        <taxon>Eukaryota</taxon>
        <taxon>Fungi</taxon>
        <taxon>Fungi incertae sedis</taxon>
        <taxon>Chytridiomycota</taxon>
        <taxon>Chytridiomycota incertae sedis</taxon>
        <taxon>Chytridiomycetes</taxon>
        <taxon>Caulochytriales</taxon>
        <taxon>Caulochytriaceae</taxon>
        <taxon>Caulochytrium</taxon>
    </lineage>
</organism>
<feature type="compositionally biased region" description="Low complexity" evidence="1">
    <location>
        <begin position="199"/>
        <end position="209"/>
    </location>
</feature>
<dbReference type="Proteomes" id="UP000274922">
    <property type="component" value="Unassembled WGS sequence"/>
</dbReference>
<evidence type="ECO:0000256" key="2">
    <source>
        <dbReference type="SAM" id="SignalP"/>
    </source>
</evidence>
<evidence type="ECO:0000313" key="4">
    <source>
        <dbReference type="Proteomes" id="UP000274922"/>
    </source>
</evidence>
<sequence>MHPTVPIPVSLLLLIAATHVAANKVHGYGYINPGPAHRDGGGSDLTSRIRDHAAEGAHRGTADAHNQLDLSGIHQSATTGGRDDAASSPSGRRLPLSGVPSENTLQIPNSDEKSGIVQHATTHDAELGSPAHGHDSHGSPGDGSDASTSGSPRLEDHGPAGSHKSAFAAGHHDGYATYGVPPTQLAAAPAVAPVPTPAAAPTSGALPLARQPQLPSTAAAEPCDEATEKGARKLAGTQTAAPLTSIPESGAQEALPTIPVVRAAAAAQPTSSALARAVAPLATPHAYDAYGAPSPRRHEARPIAVAQPTTAVMAGMITPTPTPTVPESPSADADERVHHVAPAGPSSSALAEAVRPAAPRRDAYGAPGTVECEEEDEYGEPDGRAARGAQEAYGTPTVDLPLRVEPTHRALAVLSTPSAVPEGYGVAGRSAGSGDDDDAECEEIDGARHGEYGTPHIAARMWPTPTAGPASARVAGAPAADAALTPWATPNGAVPTPWTTPGLGARSAAPAAVSSEVSMGPQATAALPSEPTALPGDGDAFGGPPDPFAADELVANEEMASISVSAATAITPAASPAWTVVMGAFIGALVLLL</sequence>
<feature type="compositionally biased region" description="Acidic residues" evidence="1">
    <location>
        <begin position="371"/>
        <end position="380"/>
    </location>
</feature>
<dbReference type="EMBL" id="ML014154">
    <property type="protein sequence ID" value="RKP02026.1"/>
    <property type="molecule type" value="Genomic_DNA"/>
</dbReference>
<evidence type="ECO:0000313" key="3">
    <source>
        <dbReference type="EMBL" id="RKP02026.1"/>
    </source>
</evidence>
<feature type="compositionally biased region" description="Low complexity" evidence="1">
    <location>
        <begin position="138"/>
        <end position="147"/>
    </location>
</feature>
<feature type="signal peptide" evidence="2">
    <location>
        <begin position="1"/>
        <end position="22"/>
    </location>
</feature>
<feature type="region of interest" description="Disordered" evidence="1">
    <location>
        <begin position="519"/>
        <end position="548"/>
    </location>
</feature>
<accession>A0A4P9X9P6</accession>
<gene>
    <name evidence="3" type="ORF">CXG81DRAFT_18261</name>
</gene>
<feature type="compositionally biased region" description="Basic and acidic residues" evidence="1">
    <location>
        <begin position="121"/>
        <end position="137"/>
    </location>
</feature>
<name>A0A4P9X9P6_9FUNG</name>
<feature type="compositionally biased region" description="Basic and acidic residues" evidence="1">
    <location>
        <begin position="36"/>
        <end position="47"/>
    </location>
</feature>
<dbReference type="AlphaFoldDB" id="A0A4P9X9P6"/>
<feature type="region of interest" description="Disordered" evidence="1">
    <location>
        <begin position="28"/>
        <end position="47"/>
    </location>
</feature>
<feature type="region of interest" description="Disordered" evidence="1">
    <location>
        <begin position="74"/>
        <end position="167"/>
    </location>
</feature>
<keyword evidence="2" id="KW-0732">Signal</keyword>
<keyword evidence="4" id="KW-1185">Reference proteome</keyword>
<feature type="region of interest" description="Disordered" evidence="1">
    <location>
        <begin position="361"/>
        <end position="392"/>
    </location>
</feature>
<feature type="chain" id="PRO_5020906887" evidence="2">
    <location>
        <begin position="23"/>
        <end position="593"/>
    </location>
</feature>
<reference evidence="4" key="1">
    <citation type="journal article" date="2018" name="Nat. Microbiol.">
        <title>Leveraging single-cell genomics to expand the fungal tree of life.</title>
        <authorList>
            <person name="Ahrendt S.R."/>
            <person name="Quandt C.A."/>
            <person name="Ciobanu D."/>
            <person name="Clum A."/>
            <person name="Salamov A."/>
            <person name="Andreopoulos B."/>
            <person name="Cheng J.F."/>
            <person name="Woyke T."/>
            <person name="Pelin A."/>
            <person name="Henrissat B."/>
            <person name="Reynolds N.K."/>
            <person name="Benny G.L."/>
            <person name="Smith M.E."/>
            <person name="James T.Y."/>
            <person name="Grigoriev I.V."/>
        </authorList>
    </citation>
    <scope>NUCLEOTIDE SEQUENCE [LARGE SCALE GENOMIC DNA]</scope>
    <source>
        <strain evidence="4">ATCC 52028</strain>
    </source>
</reference>
<evidence type="ECO:0000256" key="1">
    <source>
        <dbReference type="SAM" id="MobiDB-lite"/>
    </source>
</evidence>
<feature type="compositionally biased region" description="Polar residues" evidence="1">
    <location>
        <begin position="100"/>
        <end position="109"/>
    </location>
</feature>